<dbReference type="InterPro" id="IPR006153">
    <property type="entry name" value="Cation/H_exchanger_TM"/>
</dbReference>
<keyword evidence="5 10" id="KW-1133">Transmembrane helix</keyword>
<feature type="transmembrane region" description="Helical" evidence="10">
    <location>
        <begin position="181"/>
        <end position="202"/>
    </location>
</feature>
<evidence type="ECO:0000259" key="11">
    <source>
        <dbReference type="Pfam" id="PF00999"/>
    </source>
</evidence>
<dbReference type="AlphaFoldDB" id="A0A132MUK7"/>
<dbReference type="PANTHER" id="PTHR10110">
    <property type="entry name" value="SODIUM/HYDROGEN EXCHANGER"/>
    <property type="match status" value="1"/>
</dbReference>
<dbReference type="OrthoDB" id="57886at2"/>
<gene>
    <name evidence="12" type="ORF">LI90_2454</name>
</gene>
<feature type="transmembrane region" description="Helical" evidence="10">
    <location>
        <begin position="377"/>
        <end position="401"/>
    </location>
</feature>
<evidence type="ECO:0000256" key="7">
    <source>
        <dbReference type="ARBA" id="ARBA00023065"/>
    </source>
</evidence>
<dbReference type="PATRIC" id="fig|1469144.10.peg.2660"/>
<name>A0A132MUK7_9ACTN</name>
<dbReference type="GO" id="GO:0015385">
    <property type="term" value="F:sodium:proton antiporter activity"/>
    <property type="evidence" value="ECO:0007669"/>
    <property type="project" value="InterPro"/>
</dbReference>
<dbReference type="GO" id="GO:0051453">
    <property type="term" value="P:regulation of intracellular pH"/>
    <property type="evidence" value="ECO:0007669"/>
    <property type="project" value="TreeGrafter"/>
</dbReference>
<dbReference type="NCBIfam" id="TIGR00831">
    <property type="entry name" value="a_cpa1"/>
    <property type="match status" value="1"/>
</dbReference>
<evidence type="ECO:0000256" key="8">
    <source>
        <dbReference type="ARBA" id="ARBA00023136"/>
    </source>
</evidence>
<dbReference type="Proteomes" id="UP000070188">
    <property type="component" value="Unassembled WGS sequence"/>
</dbReference>
<dbReference type="STRING" id="1469144.LI90_2454"/>
<dbReference type="PANTHER" id="PTHR10110:SF86">
    <property type="entry name" value="SODIUM_HYDROGEN EXCHANGER 7"/>
    <property type="match status" value="1"/>
</dbReference>
<evidence type="ECO:0000256" key="9">
    <source>
        <dbReference type="ARBA" id="ARBA00023201"/>
    </source>
</evidence>
<keyword evidence="3 10" id="KW-1003">Cell membrane</keyword>
<comment type="caution">
    <text evidence="12">The sequence shown here is derived from an EMBL/GenBank/DDBJ whole genome shotgun (WGS) entry which is preliminary data.</text>
</comment>
<keyword evidence="2 10" id="KW-0813">Transport</keyword>
<keyword evidence="7 10" id="KW-0406">Ion transport</keyword>
<comment type="subcellular location">
    <subcellularLocation>
        <location evidence="1 10">Cell membrane</location>
        <topology evidence="1 10">Multi-pass membrane protein</topology>
    </subcellularLocation>
</comment>
<evidence type="ECO:0000256" key="3">
    <source>
        <dbReference type="ARBA" id="ARBA00022475"/>
    </source>
</evidence>
<dbReference type="GO" id="GO:0015386">
    <property type="term" value="F:potassium:proton antiporter activity"/>
    <property type="evidence" value="ECO:0007669"/>
    <property type="project" value="TreeGrafter"/>
</dbReference>
<dbReference type="RefSeq" id="WP_066887904.1">
    <property type="nucleotide sequence ID" value="NZ_LAXD01000001.1"/>
</dbReference>
<evidence type="ECO:0000313" key="12">
    <source>
        <dbReference type="EMBL" id="KWX01426.1"/>
    </source>
</evidence>
<dbReference type="InterPro" id="IPR004705">
    <property type="entry name" value="Cation/H_exchanger_CPA1_bac"/>
</dbReference>
<keyword evidence="10" id="KW-0050">Antiport</keyword>
<dbReference type="EMBL" id="LAXD01000001">
    <property type="protein sequence ID" value="KWX01426.1"/>
    <property type="molecule type" value="Genomic_DNA"/>
</dbReference>
<evidence type="ECO:0000256" key="1">
    <source>
        <dbReference type="ARBA" id="ARBA00004651"/>
    </source>
</evidence>
<organism evidence="12 13">
    <name type="scientific">Carbonactinospora thermoautotrophica</name>
    <dbReference type="NCBI Taxonomy" id="1469144"/>
    <lineage>
        <taxon>Bacteria</taxon>
        <taxon>Bacillati</taxon>
        <taxon>Actinomycetota</taxon>
        <taxon>Actinomycetes</taxon>
        <taxon>Kitasatosporales</taxon>
        <taxon>Carbonactinosporaceae</taxon>
        <taxon>Carbonactinospora</taxon>
    </lineage>
</organism>
<evidence type="ECO:0000256" key="6">
    <source>
        <dbReference type="ARBA" id="ARBA00023053"/>
    </source>
</evidence>
<keyword evidence="9 10" id="KW-0739">Sodium transport</keyword>
<evidence type="ECO:0000256" key="4">
    <source>
        <dbReference type="ARBA" id="ARBA00022692"/>
    </source>
</evidence>
<evidence type="ECO:0000256" key="10">
    <source>
        <dbReference type="RuleBase" id="RU366002"/>
    </source>
</evidence>
<keyword evidence="4 10" id="KW-0812">Transmembrane</keyword>
<keyword evidence="6 10" id="KW-0915">Sodium</keyword>
<feature type="domain" description="Cation/H+ exchanger transmembrane" evidence="11">
    <location>
        <begin position="13"/>
        <end position="403"/>
    </location>
</feature>
<comment type="caution">
    <text evidence="10">Lacks conserved residue(s) required for the propagation of feature annotation.</text>
</comment>
<evidence type="ECO:0000313" key="13">
    <source>
        <dbReference type="Proteomes" id="UP000070188"/>
    </source>
</evidence>
<feature type="transmembrane region" description="Helical" evidence="10">
    <location>
        <begin position="82"/>
        <end position="105"/>
    </location>
</feature>
<keyword evidence="13" id="KW-1185">Reference proteome</keyword>
<evidence type="ECO:0000256" key="5">
    <source>
        <dbReference type="ARBA" id="ARBA00022989"/>
    </source>
</evidence>
<dbReference type="GO" id="GO:0005886">
    <property type="term" value="C:plasma membrane"/>
    <property type="evidence" value="ECO:0007669"/>
    <property type="project" value="UniProtKB-SubCell"/>
</dbReference>
<comment type="similarity">
    <text evidence="10">Belongs to the monovalent cation:proton antiporter 1 (CPA1) transporter (TC 2.A.36) family.</text>
</comment>
<comment type="function">
    <text evidence="10">Na(+)/H(+) antiporter that extrudes sodium in exchange for external protons.</text>
</comment>
<feature type="transmembrane region" description="Helical" evidence="10">
    <location>
        <begin position="343"/>
        <end position="365"/>
    </location>
</feature>
<dbReference type="Pfam" id="PF00999">
    <property type="entry name" value="Na_H_Exchanger"/>
    <property type="match status" value="1"/>
</dbReference>
<dbReference type="GO" id="GO:0098719">
    <property type="term" value="P:sodium ion import across plasma membrane"/>
    <property type="evidence" value="ECO:0007669"/>
    <property type="project" value="TreeGrafter"/>
</dbReference>
<protein>
    <submittedName>
        <fullName evidence="12">Na+/H+ antiporter</fullName>
    </submittedName>
</protein>
<feature type="transmembrane region" description="Helical" evidence="10">
    <location>
        <begin position="266"/>
        <end position="287"/>
    </location>
</feature>
<reference evidence="13" key="1">
    <citation type="submission" date="2015-04" db="EMBL/GenBank/DDBJ databases">
        <title>Physiological reanalysis, assessment of diazotrophy, and genome sequences of multiple isolates of Streptomyces thermoautotrophicus.</title>
        <authorList>
            <person name="MacKellar D.C."/>
            <person name="Lieber L."/>
            <person name="Norman J."/>
            <person name="Bolger A."/>
            <person name="Tobin C."/>
            <person name="Murray J.W."/>
            <person name="Chang R."/>
            <person name="Ford T."/>
            <person name="Nguyen P.Q."/>
            <person name="Woodward J."/>
            <person name="Permingeat H."/>
            <person name="Joshi N.S."/>
            <person name="Silver P.A."/>
            <person name="Usadel B."/>
            <person name="Rutherford A.W."/>
            <person name="Friesen M."/>
            <person name="Prell J."/>
        </authorList>
    </citation>
    <scope>NUCLEOTIDE SEQUENCE [LARGE SCALE GENOMIC DNA]</scope>
    <source>
        <strain evidence="13">H1</strain>
    </source>
</reference>
<keyword evidence="8 10" id="KW-0472">Membrane</keyword>
<feature type="transmembrane region" description="Helical" evidence="10">
    <location>
        <begin position="299"/>
        <end position="322"/>
    </location>
</feature>
<accession>A0A132MUK7</accession>
<dbReference type="InterPro" id="IPR018422">
    <property type="entry name" value="Cation/H_exchanger_CPA1"/>
</dbReference>
<dbReference type="Gene3D" id="6.10.140.1330">
    <property type="match status" value="1"/>
</dbReference>
<evidence type="ECO:0000256" key="2">
    <source>
        <dbReference type="ARBA" id="ARBA00022448"/>
    </source>
</evidence>
<sequence length="527" mass="57205">MDAVHLFLLVLAASVVAGAARRLGLPPAIVLVVAGVVASFVPGVPSFALEPEVVLLLFLPPLLYAAALDSSYVGFRSNLRPIGLLSIGLVLFTTLVVGWVAYALIPGLPLAAAFTLGAIVAPPDAVAATAIARRVGLPRRIVTILGGESLVNDATALTAYRVAVVAAVSGSFSLLEGVGEFLFAALGGLAIGLVVAPVLHRLRVRLRDPLLENTLELLTPFAVYFAAERIHASGVLSVVVVGLYLGHRAPEGTYATRLLAHSIWKIVSFLLESVVFALIGLQLRAILGALSYSVWEAAWYALVILATVIVARFVWVFPATYLPRWLFRRIRERDPYPPWQYPVVVSWAGMRGVVSLAAAFAIPLHTSSGQPFPGRELILFLTFSVIFGTLVLQGLTLPVVIRWLDLRTQESYTDNLAEAAAQHQAVRASLERLESLTREVAPPDGVVDSLRQLAERRELGAWERLGSGPGPGSNETPAAAFRRLRREMLAAEREVFVRLRDERQIDDEVLRRVLRELDLEEAMIARD</sequence>
<feature type="transmembrane region" description="Helical" evidence="10">
    <location>
        <begin position="53"/>
        <end position="75"/>
    </location>
</feature>
<proteinExistence type="inferred from homology"/>